<keyword evidence="3" id="KW-0808">Transferase</keyword>
<proteinExistence type="predicted"/>
<dbReference type="SUPFAM" id="SSF56112">
    <property type="entry name" value="Protein kinase-like (PK-like)"/>
    <property type="match status" value="1"/>
</dbReference>
<keyword evidence="2" id="KW-1133">Transmembrane helix</keyword>
<organism evidence="3 4">
    <name type="scientific">Branchiibius cervicis</name>
    <dbReference type="NCBI Taxonomy" id="908252"/>
    <lineage>
        <taxon>Bacteria</taxon>
        <taxon>Bacillati</taxon>
        <taxon>Actinomycetota</taxon>
        <taxon>Actinomycetes</taxon>
        <taxon>Micrococcales</taxon>
        <taxon>Dermacoccaceae</taxon>
        <taxon>Branchiibius</taxon>
    </lineage>
</organism>
<evidence type="ECO:0000313" key="4">
    <source>
        <dbReference type="Proteomes" id="UP001596356"/>
    </source>
</evidence>
<feature type="region of interest" description="Disordered" evidence="1">
    <location>
        <begin position="379"/>
        <end position="409"/>
    </location>
</feature>
<dbReference type="SUPFAM" id="SSF49785">
    <property type="entry name" value="Galactose-binding domain-like"/>
    <property type="match status" value="1"/>
</dbReference>
<dbReference type="CDD" id="cd13973">
    <property type="entry name" value="PK_MviN-like"/>
    <property type="match status" value="1"/>
</dbReference>
<gene>
    <name evidence="3" type="ORF">ACFQBT_18390</name>
</gene>
<feature type="transmembrane region" description="Helical" evidence="2">
    <location>
        <begin position="351"/>
        <end position="371"/>
    </location>
</feature>
<comment type="caution">
    <text evidence="3">The sequence shown here is derived from an EMBL/GenBank/DDBJ whole genome shotgun (WGS) entry which is preliminary data.</text>
</comment>
<dbReference type="EMBL" id="JBHSWJ010000002">
    <property type="protein sequence ID" value="MFC6715686.1"/>
    <property type="molecule type" value="Genomic_DNA"/>
</dbReference>
<keyword evidence="2" id="KW-0812">Transmembrane</keyword>
<evidence type="ECO:0000256" key="2">
    <source>
        <dbReference type="SAM" id="Phobius"/>
    </source>
</evidence>
<dbReference type="Gene3D" id="3.30.200.20">
    <property type="entry name" value="Phosphorylase Kinase, domain 1"/>
    <property type="match status" value="1"/>
</dbReference>
<evidence type="ECO:0000313" key="3">
    <source>
        <dbReference type="EMBL" id="MFC6715686.1"/>
    </source>
</evidence>
<dbReference type="Proteomes" id="UP001596356">
    <property type="component" value="Unassembled WGS sequence"/>
</dbReference>
<dbReference type="InterPro" id="IPR011009">
    <property type="entry name" value="Kinase-like_dom_sf"/>
</dbReference>
<protein>
    <submittedName>
        <fullName evidence="3">Protein kinase family protein</fullName>
    </submittedName>
</protein>
<dbReference type="GO" id="GO:0016301">
    <property type="term" value="F:kinase activity"/>
    <property type="evidence" value="ECO:0007669"/>
    <property type="project" value="UniProtKB-KW"/>
</dbReference>
<dbReference type="InterPro" id="IPR008979">
    <property type="entry name" value="Galactose-bd-like_sf"/>
</dbReference>
<dbReference type="Gene3D" id="1.10.510.10">
    <property type="entry name" value="Transferase(Phosphotransferase) domain 1"/>
    <property type="match status" value="1"/>
</dbReference>
<evidence type="ECO:0000256" key="1">
    <source>
        <dbReference type="SAM" id="MobiDB-lite"/>
    </source>
</evidence>
<feature type="compositionally biased region" description="Low complexity" evidence="1">
    <location>
        <begin position="380"/>
        <end position="407"/>
    </location>
</feature>
<dbReference type="RefSeq" id="WP_377824969.1">
    <property type="nucleotide sequence ID" value="NZ_JBHSWJ010000002.1"/>
</dbReference>
<keyword evidence="2" id="KW-0472">Membrane</keyword>
<accession>A0ABW2AYT8</accession>
<sequence>MREVQGGSVFADRYTTTTLLRRADDHELWLAQDATLDREVTITLFEEDLPGAAAAVDSARRASAVEDPHLVRVLDVGSQDDLAFIVSEALHRTDSLAASAQLGPLPAEEARRIVGEAAVGLGNAAGRGLHHLALTPHSIERSRSGAVSVRGLAIESALAGTDDLDADAASRADTVALVHCLYAALTGHWSGPESVAGLPDAQTRNGILMLPGSVTRGVPSDLDGLVEQVLIDDAGPATPTALAHQLSPWSSEIVHSVSGDQAARARTAAITGLGSGTAAAGPVDPTDPDATMVGRRPELEQDDTHTFDASTLRVAQVPEPPKHQEEYTDLEPPAPLIPDVYGDPDPQTSRLALVIVGGLVVIAMILGLLGLRSFFDRGGSSAQPSATSSTVPTATTTSAPTSSAPVAGRQLTIESATSYDPDGDGNENNQLTYRAIDGNAYTSWSTHPYKLETFTENGKHGVGLLVRLDGSQSVSRVDINVLGNPTTIQVYVSDTRSRDQQNLLGTLNNGSGQQSITGGPLTGKYVLLWITKLSAYNDTFRTRIGDVKVFS</sequence>
<keyword evidence="4" id="KW-1185">Reference proteome</keyword>
<keyword evidence="3" id="KW-0418">Kinase</keyword>
<reference evidence="4" key="1">
    <citation type="journal article" date="2019" name="Int. J. Syst. Evol. Microbiol.">
        <title>The Global Catalogue of Microorganisms (GCM) 10K type strain sequencing project: providing services to taxonomists for standard genome sequencing and annotation.</title>
        <authorList>
            <consortium name="The Broad Institute Genomics Platform"/>
            <consortium name="The Broad Institute Genome Sequencing Center for Infectious Disease"/>
            <person name="Wu L."/>
            <person name="Ma J."/>
        </authorList>
    </citation>
    <scope>NUCLEOTIDE SEQUENCE [LARGE SCALE GENOMIC DNA]</scope>
    <source>
        <strain evidence="4">NBRC 106593</strain>
    </source>
</reference>
<feature type="region of interest" description="Disordered" evidence="1">
    <location>
        <begin position="315"/>
        <end position="342"/>
    </location>
</feature>
<name>A0ABW2AYT8_9MICO</name>
<dbReference type="Gene3D" id="2.60.120.260">
    <property type="entry name" value="Galactose-binding domain-like"/>
    <property type="match status" value="1"/>
</dbReference>